<evidence type="ECO:0000256" key="1">
    <source>
        <dbReference type="ARBA" id="ARBA00022737"/>
    </source>
</evidence>
<evidence type="ECO:0000256" key="2">
    <source>
        <dbReference type="ARBA" id="ARBA00023157"/>
    </source>
</evidence>
<dbReference type="SMART" id="SM00209">
    <property type="entry name" value="TSP1"/>
    <property type="match status" value="3"/>
</dbReference>
<dbReference type="SUPFAM" id="SSF82895">
    <property type="entry name" value="TSP-1 type 1 repeat"/>
    <property type="match status" value="3"/>
</dbReference>
<name>A0A0N5AHH4_9BILA</name>
<dbReference type="Gene3D" id="2.20.100.10">
    <property type="entry name" value="Thrombospondin type-1 (TSP1) repeat"/>
    <property type="match status" value="2"/>
</dbReference>
<dbReference type="PANTHER" id="PTHR22906:SF21">
    <property type="entry name" value="SEMA DOMAIN-CONTAINING PROTEIN"/>
    <property type="match status" value="1"/>
</dbReference>
<dbReference type="InterPro" id="IPR052065">
    <property type="entry name" value="Compl_asym_regulator"/>
</dbReference>
<dbReference type="Pfam" id="PF00090">
    <property type="entry name" value="TSP_1"/>
    <property type="match status" value="2"/>
</dbReference>
<feature type="compositionally biased region" description="Polar residues" evidence="3">
    <location>
        <begin position="26"/>
        <end position="40"/>
    </location>
</feature>
<protein>
    <submittedName>
        <fullName evidence="5">Thrombospondin type-1 domain-containing protein 4</fullName>
    </submittedName>
</protein>
<feature type="region of interest" description="Disordered" evidence="3">
    <location>
        <begin position="16"/>
        <end position="44"/>
    </location>
</feature>
<dbReference type="InterPro" id="IPR036383">
    <property type="entry name" value="TSP1_rpt_sf"/>
</dbReference>
<evidence type="ECO:0000313" key="5">
    <source>
        <dbReference type="WBParaSite" id="SMUV_0000382601-mRNA-1"/>
    </source>
</evidence>
<dbReference type="Proteomes" id="UP000046393">
    <property type="component" value="Unplaced"/>
</dbReference>
<sequence length="380" mass="43078">MFLRISNLNRELRRRHCRPQNGFLPSESSSASQETPVTQRSRSKPIYMRGTVSRNMKTNPDSIFAGLQPIVPVKQFARPKRQSSSHYSWHSIVPSDGKAIRKLSQFCVIYVLAENASEQNCHCDGKTVEEMKCNTQPCLRRAQRYRCGWSQWSEWCGCSEACDTGIRIRNRYCDDEAALQNLGIQRPYYPNADCRCFGDSIQSVPCATGIMKQECLPRAQTYLYDIRPVNALVNTARKVTADCAWSPWNDWSSCVQNRVSRTRSCVAISAARQVRCNCEGANVETKSCNLSEAYSTDQKVFAPSDGNILQRSSNVTSADSCNWESWSQWSECSVTCGNGERIRRRHCPCRSCGDGSRTEVAGCELEDCDESKRRKNPFER</sequence>
<dbReference type="PROSITE" id="PS50092">
    <property type="entry name" value="TSP1"/>
    <property type="match status" value="3"/>
</dbReference>
<organism evidence="4 5">
    <name type="scientific">Syphacia muris</name>
    <dbReference type="NCBI Taxonomy" id="451379"/>
    <lineage>
        <taxon>Eukaryota</taxon>
        <taxon>Metazoa</taxon>
        <taxon>Ecdysozoa</taxon>
        <taxon>Nematoda</taxon>
        <taxon>Chromadorea</taxon>
        <taxon>Rhabditida</taxon>
        <taxon>Spirurina</taxon>
        <taxon>Oxyuridomorpha</taxon>
        <taxon>Oxyuroidea</taxon>
        <taxon>Oxyuridae</taxon>
        <taxon>Syphacia</taxon>
    </lineage>
</organism>
<keyword evidence="2" id="KW-1015">Disulfide bond</keyword>
<reference evidence="5" key="1">
    <citation type="submission" date="2017-02" db="UniProtKB">
        <authorList>
            <consortium name="WormBaseParasite"/>
        </authorList>
    </citation>
    <scope>IDENTIFICATION</scope>
</reference>
<dbReference type="InterPro" id="IPR000884">
    <property type="entry name" value="TSP1_rpt"/>
</dbReference>
<accession>A0A0N5AHH4</accession>
<dbReference type="PANTHER" id="PTHR22906">
    <property type="entry name" value="PROPERDIN"/>
    <property type="match status" value="1"/>
</dbReference>
<dbReference type="WBParaSite" id="SMUV_0000382601-mRNA-1">
    <property type="protein sequence ID" value="SMUV_0000382601-mRNA-1"/>
    <property type="gene ID" value="SMUV_0000382601"/>
</dbReference>
<dbReference type="AlphaFoldDB" id="A0A0N5AHH4"/>
<dbReference type="STRING" id="451379.A0A0N5AHH4"/>
<keyword evidence="4" id="KW-1185">Reference proteome</keyword>
<proteinExistence type="predicted"/>
<evidence type="ECO:0000313" key="4">
    <source>
        <dbReference type="Proteomes" id="UP000046393"/>
    </source>
</evidence>
<keyword evidence="1" id="KW-0677">Repeat</keyword>
<evidence type="ECO:0000256" key="3">
    <source>
        <dbReference type="SAM" id="MobiDB-lite"/>
    </source>
</evidence>